<proteinExistence type="predicted"/>
<keyword evidence="2" id="KW-1185">Reference proteome</keyword>
<dbReference type="Proteomes" id="UP000306319">
    <property type="component" value="Unassembled WGS sequence"/>
</dbReference>
<evidence type="ECO:0000313" key="2">
    <source>
        <dbReference type="Proteomes" id="UP000306319"/>
    </source>
</evidence>
<accession>A0AC61RF51</accession>
<organism evidence="1 2">
    <name type="scientific">Lepagella muris</name>
    <dbReference type="NCBI Taxonomy" id="3032870"/>
    <lineage>
        <taxon>Bacteria</taxon>
        <taxon>Pseudomonadati</taxon>
        <taxon>Bacteroidota</taxon>
        <taxon>Bacteroidia</taxon>
        <taxon>Bacteroidales</taxon>
        <taxon>Muribaculaceae</taxon>
        <taxon>Lepagella</taxon>
    </lineage>
</organism>
<comment type="caution">
    <text evidence="1">The sequence shown here is derived from an EMBL/GenBank/DDBJ whole genome shotgun (WGS) entry which is preliminary data.</text>
</comment>
<keyword evidence="1" id="KW-0378">Hydrolase</keyword>
<reference evidence="1" key="1">
    <citation type="submission" date="2019-04" db="EMBL/GenBank/DDBJ databases">
        <title>Microbes associate with the intestines of laboratory mice.</title>
        <authorList>
            <person name="Navarre W."/>
            <person name="Wong E."/>
            <person name="Huang K."/>
            <person name="Tropini C."/>
            <person name="Ng K."/>
            <person name="Yu B."/>
        </authorList>
    </citation>
    <scope>NUCLEOTIDE SEQUENCE</scope>
    <source>
        <strain evidence="1">NM04_E33</strain>
    </source>
</reference>
<name>A0AC61RF51_9BACT</name>
<sequence>MKNTIDNIYDIWLECMNSNFEERFLEPIIKRYSYWHGGTSDSVESKGRSFNAAYEVYIYAFFLGLYANERRPLDGKKRHFSMEMKRWGNVSEDRFKNRKAYPIIQKYVFAALIAKTEIDLLAIDRGDLSIDSGVNELMKTLCEYANGGFYLMADKMENVPDYFDGNSAFIDFLHQNINI</sequence>
<protein>
    <submittedName>
        <fullName evidence="1">Glycoside hydrolase family 15</fullName>
    </submittedName>
</protein>
<evidence type="ECO:0000313" key="1">
    <source>
        <dbReference type="EMBL" id="TGY78331.1"/>
    </source>
</evidence>
<dbReference type="EMBL" id="SRYB01000014">
    <property type="protein sequence ID" value="TGY78331.1"/>
    <property type="molecule type" value="Genomic_DNA"/>
</dbReference>
<gene>
    <name evidence="1" type="ORF">E5331_10640</name>
</gene>